<reference evidence="2 3" key="1">
    <citation type="journal article" date="2023" name="Int. J. Syst. Evol. Microbiol.">
        <title>Terrisporobacter hibernicus sp. nov., isolated from bovine faeces in Northern Ireland.</title>
        <authorList>
            <person name="Mitchell M."/>
            <person name="Nguyen S.V."/>
            <person name="Connor M."/>
            <person name="Fairley D.J."/>
            <person name="Donoghue O."/>
            <person name="Marshall H."/>
            <person name="Koolman L."/>
            <person name="McMullan G."/>
            <person name="Schaffer K.E."/>
            <person name="McGrath J.W."/>
            <person name="Fanning S."/>
        </authorList>
    </citation>
    <scope>NUCLEOTIDE SEQUENCE [LARGE SCALE GENOMIC DNA]</scope>
    <source>
        <strain evidence="2 3">MCA3</strain>
    </source>
</reference>
<dbReference type="InterPro" id="IPR011330">
    <property type="entry name" value="Glyco_hydro/deAcase_b/a-brl"/>
</dbReference>
<dbReference type="CDD" id="cd10944">
    <property type="entry name" value="CE4_SmPgdA_like"/>
    <property type="match status" value="1"/>
</dbReference>
<feature type="domain" description="NodB homology" evidence="1">
    <location>
        <begin position="38"/>
        <end position="218"/>
    </location>
</feature>
<dbReference type="KEGG" id="tem:JW646_07540"/>
<dbReference type="Proteomes" id="UP001198983">
    <property type="component" value="Chromosome"/>
</dbReference>
<keyword evidence="3" id="KW-1185">Reference proteome</keyword>
<dbReference type="PANTHER" id="PTHR10587:SF125">
    <property type="entry name" value="POLYSACCHARIDE DEACETYLASE YHEN-RELATED"/>
    <property type="match status" value="1"/>
</dbReference>
<evidence type="ECO:0000259" key="1">
    <source>
        <dbReference type="PROSITE" id="PS51677"/>
    </source>
</evidence>
<dbReference type="InterPro" id="IPR050248">
    <property type="entry name" value="Polysacc_deacetylase_ArnD"/>
</dbReference>
<evidence type="ECO:0000313" key="2">
    <source>
        <dbReference type="EMBL" id="UEL49288.1"/>
    </source>
</evidence>
<dbReference type="PROSITE" id="PS51677">
    <property type="entry name" value="NODB"/>
    <property type="match status" value="1"/>
</dbReference>
<dbReference type="Pfam" id="PF01522">
    <property type="entry name" value="Polysacc_deac_1"/>
    <property type="match status" value="1"/>
</dbReference>
<protein>
    <submittedName>
        <fullName evidence="2">Polysaccharide deacetylase</fullName>
    </submittedName>
</protein>
<sequence length="230" mass="27066">MMRLRKNIVIKSFIFFVLITVNILGFSNKLVSFAEGKKIAYITFDDGPSKYTSQIINILDDNNVKGTFFMINDNMIVFKDDVRRMTLEGHGTGFHGVTHDINELYKTEDSAIEEFRTCNRTFYKITGQTSRLVRIPFGSKPYMVESIYKKFIDEGYLLWDWTLDTEDWKSSEDQIVSNILYYARERDEVVILLHENQRTVDCLNNIIDILKERGYDIRPITHDVKPKNFW</sequence>
<gene>
    <name evidence="2" type="ORF">JW646_07540</name>
</gene>
<dbReference type="EMBL" id="CP081135">
    <property type="protein sequence ID" value="UEL49288.1"/>
    <property type="molecule type" value="Genomic_DNA"/>
</dbReference>
<dbReference type="RefSeq" id="WP_083399421.1">
    <property type="nucleotide sequence ID" value="NZ_CP081135.1"/>
</dbReference>
<dbReference type="PANTHER" id="PTHR10587">
    <property type="entry name" value="GLYCOSYL TRANSFERASE-RELATED"/>
    <property type="match status" value="1"/>
</dbReference>
<dbReference type="GO" id="GO:0016810">
    <property type="term" value="F:hydrolase activity, acting on carbon-nitrogen (but not peptide) bonds"/>
    <property type="evidence" value="ECO:0007669"/>
    <property type="project" value="InterPro"/>
</dbReference>
<dbReference type="AlphaFoldDB" id="A0AAX2ZJ89"/>
<organism evidence="2 3">
    <name type="scientific">Terrisporobacter hibernicus</name>
    <dbReference type="NCBI Taxonomy" id="2813371"/>
    <lineage>
        <taxon>Bacteria</taxon>
        <taxon>Bacillati</taxon>
        <taxon>Bacillota</taxon>
        <taxon>Clostridia</taxon>
        <taxon>Peptostreptococcales</taxon>
        <taxon>Peptostreptococcaceae</taxon>
        <taxon>Terrisporobacter</taxon>
    </lineage>
</organism>
<accession>A0AAX2ZJ89</accession>
<dbReference type="InterPro" id="IPR002509">
    <property type="entry name" value="NODB_dom"/>
</dbReference>
<name>A0AAX2ZJ89_9FIRM</name>
<evidence type="ECO:0000313" key="3">
    <source>
        <dbReference type="Proteomes" id="UP001198983"/>
    </source>
</evidence>
<dbReference type="Gene3D" id="3.20.20.370">
    <property type="entry name" value="Glycoside hydrolase/deacetylase"/>
    <property type="match status" value="1"/>
</dbReference>
<dbReference type="GO" id="GO:0005975">
    <property type="term" value="P:carbohydrate metabolic process"/>
    <property type="evidence" value="ECO:0007669"/>
    <property type="project" value="InterPro"/>
</dbReference>
<dbReference type="SUPFAM" id="SSF88713">
    <property type="entry name" value="Glycoside hydrolase/deacetylase"/>
    <property type="match status" value="1"/>
</dbReference>
<proteinExistence type="predicted"/>